<dbReference type="InterPro" id="IPR026838">
    <property type="entry name" value="YheC/D"/>
</dbReference>
<gene>
    <name evidence="1" type="ORF">E5161_13875</name>
</gene>
<proteinExistence type="predicted"/>
<dbReference type="EMBL" id="SUPK01000006">
    <property type="protein sequence ID" value="TJY41486.1"/>
    <property type="molecule type" value="Genomic_DNA"/>
</dbReference>
<dbReference type="Proteomes" id="UP000309673">
    <property type="component" value="Unassembled WGS sequence"/>
</dbReference>
<comment type="caution">
    <text evidence="1">The sequence shown here is derived from an EMBL/GenBank/DDBJ whole genome shotgun (WGS) entry which is preliminary data.</text>
</comment>
<dbReference type="Pfam" id="PF14398">
    <property type="entry name" value="ATPgrasp_YheCD"/>
    <property type="match status" value="1"/>
</dbReference>
<dbReference type="OrthoDB" id="7869153at2"/>
<accession>A0A4U0F9P9</accession>
<dbReference type="AlphaFoldDB" id="A0A4U0F9P9"/>
<keyword evidence="2" id="KW-1185">Reference proteome</keyword>
<sequence length="385" mass="43463">MPVICPDFKPGAAALGILVCEHRSDPPFNESEYVRRLMKTGSLAGLPVFAFAPWTWSAEDDSVNGWTWDDAAGRWVSGRRPVPAVLYDRAWPADREERFRFRLALRRMVEGRRLVQLNAKLPHKKLVYDVLYKDEQLAPLLPPTELYGGPDSLRSWLHRHNDSAFLKPVHGSQGRRVIAYVRQPDGTVTLQGRYGDNRPFLVSFRSEQAAADSLDRWIGSRIYLMQPMLDLRDVDGHPFDLRALVQKNGKGRWRLTGIAARCGRPGTVTANLHGGGTSKPAEDLLTRLFGSDRADDLLQEIRDSCRRLVRRLEEHYGRFSELGLDFGVDRTGRLWFLEANSKPGRTAMAGIGKSAAVAAQVRPIAYARSILLRPHGRVIHEFDHL</sequence>
<protein>
    <submittedName>
        <fullName evidence="1">YheC/YheD family protein</fullName>
    </submittedName>
</protein>
<name>A0A4U0F9P9_9BACL</name>
<evidence type="ECO:0000313" key="1">
    <source>
        <dbReference type="EMBL" id="TJY41486.1"/>
    </source>
</evidence>
<reference evidence="1 2" key="1">
    <citation type="submission" date="2019-04" db="EMBL/GenBank/DDBJ databases">
        <title>Cohnella sp. nov., isolated from soil.</title>
        <authorList>
            <person name="Kim W."/>
        </authorList>
    </citation>
    <scope>NUCLEOTIDE SEQUENCE [LARGE SCALE GENOMIC DNA]</scope>
    <source>
        <strain evidence="1 2">CAU 1483</strain>
    </source>
</reference>
<dbReference type="RefSeq" id="WP_136778406.1">
    <property type="nucleotide sequence ID" value="NZ_SUPK01000006.1"/>
</dbReference>
<organism evidence="1 2">
    <name type="scientific">Cohnella pontilimi</name>
    <dbReference type="NCBI Taxonomy" id="2564100"/>
    <lineage>
        <taxon>Bacteria</taxon>
        <taxon>Bacillati</taxon>
        <taxon>Bacillota</taxon>
        <taxon>Bacilli</taxon>
        <taxon>Bacillales</taxon>
        <taxon>Paenibacillaceae</taxon>
        <taxon>Cohnella</taxon>
    </lineage>
</organism>
<evidence type="ECO:0000313" key="2">
    <source>
        <dbReference type="Proteomes" id="UP000309673"/>
    </source>
</evidence>
<dbReference type="SUPFAM" id="SSF56059">
    <property type="entry name" value="Glutathione synthetase ATP-binding domain-like"/>
    <property type="match status" value="1"/>
</dbReference>
<dbReference type="Gene3D" id="3.30.470.20">
    <property type="entry name" value="ATP-grasp fold, B domain"/>
    <property type="match status" value="1"/>
</dbReference>